<evidence type="ECO:0000313" key="1">
    <source>
        <dbReference type="EMBL" id="QOP65611.1"/>
    </source>
</evidence>
<dbReference type="EMBL" id="MT889381">
    <property type="protein sequence ID" value="QOP65611.1"/>
    <property type="molecule type" value="Genomic_DNA"/>
</dbReference>
<dbReference type="Proteomes" id="UP000593944">
    <property type="component" value="Genome"/>
</dbReference>
<proteinExistence type="predicted"/>
<sequence>MIALGTQVPELTAEHADGTIWADVEGDIWSPCPFGWVVTRRVPFQIVSDLAHPGPVYGPYTAVLAPPIADNDYSP</sequence>
<reference evidence="1 2" key="1">
    <citation type="submission" date="2020-08" db="EMBL/GenBank/DDBJ databases">
        <authorList>
            <person name="Ayuk M.A."/>
            <person name="Robinson C.J."/>
            <person name="Anderson W.A."/>
            <person name="Ullah H."/>
            <person name="Gugssa A."/>
            <person name="Somiranjan G."/>
            <person name="Allen-McFarlane R.F."/>
            <person name="Quagraine B.K."/>
            <person name="Smith M."/>
            <person name="Moore M."/>
            <person name="Elhelu O.K."/>
            <person name="Roy S.D."/>
            <person name="Bassey G."/>
            <person name="Ghaderzadeh S."/>
            <person name="Robertson K.A."/>
            <person name="Abdulahfiz T.Y."/>
            <person name="Blackwell A.N."/>
            <person name="Diarra K."/>
            <person name="Freeman C.L."/>
            <person name="Hampton L.A."/>
            <person name="Hassan M."/>
            <person name="Hunter T.D."/>
            <person name="Jenkins J.B."/>
            <person name="Johnson N.P."/>
            <person name="Oliver T.R."/>
            <person name="Porter Z.A."/>
            <person name="Rameau M."/>
            <person name="Sanford S.A."/>
            <person name="Stewart S.A."/>
            <person name="Sulieman M."/>
            <person name="Williams H.A."/>
            <person name="Bollivar D.W."/>
            <person name="Garlena R.A."/>
            <person name="Russell D.A."/>
            <person name="Pope W.H."/>
            <person name="Jacobs-Sera D."/>
            <person name="Hatfull G.F."/>
        </authorList>
    </citation>
    <scope>NUCLEOTIDE SEQUENCE [LARGE SCALE GENOMIC DNA]</scope>
</reference>
<name>A0A7M1CME1_9CAUD</name>
<accession>A0A7M1CME1</accession>
<gene>
    <name evidence="1" type="primary">70</name>
    <name evidence="1" type="ORF">SEA_SUIGENERIS_70</name>
</gene>
<protein>
    <submittedName>
        <fullName evidence="1">Uncharacterized protein</fullName>
    </submittedName>
</protein>
<organism evidence="1 2">
    <name type="scientific">Mycobacterium phage Suigeneris</name>
    <dbReference type="NCBI Taxonomy" id="2776881"/>
    <lineage>
        <taxon>Viruses</taxon>
        <taxon>Duplodnaviria</taxon>
        <taxon>Heunggongvirae</taxon>
        <taxon>Uroviricota</taxon>
        <taxon>Caudoviricetes</taxon>
        <taxon>Bclasvirinae</taxon>
        <taxon>Acadianvirus</taxon>
        <taxon>Acadianvirus acadian</taxon>
    </lineage>
</organism>
<evidence type="ECO:0000313" key="2">
    <source>
        <dbReference type="Proteomes" id="UP000593944"/>
    </source>
</evidence>